<dbReference type="InterPro" id="IPR016181">
    <property type="entry name" value="Acyl_CoA_acyltransferase"/>
</dbReference>
<organism evidence="2 3">
    <name type="scientific">Robiginitalea aurantiaca</name>
    <dbReference type="NCBI Taxonomy" id="3056915"/>
    <lineage>
        <taxon>Bacteria</taxon>
        <taxon>Pseudomonadati</taxon>
        <taxon>Bacteroidota</taxon>
        <taxon>Flavobacteriia</taxon>
        <taxon>Flavobacteriales</taxon>
        <taxon>Flavobacteriaceae</taxon>
        <taxon>Robiginitalea</taxon>
    </lineage>
</organism>
<dbReference type="PANTHER" id="PTHR43233">
    <property type="entry name" value="FAMILY N-ACETYLTRANSFERASE, PUTATIVE (AFU_ORTHOLOGUE AFUA_6G03350)-RELATED"/>
    <property type="match status" value="1"/>
</dbReference>
<keyword evidence="2" id="KW-0808">Transferase</keyword>
<dbReference type="Proteomes" id="UP001174839">
    <property type="component" value="Unassembled WGS sequence"/>
</dbReference>
<dbReference type="SUPFAM" id="SSF55729">
    <property type="entry name" value="Acyl-CoA N-acyltransferases (Nat)"/>
    <property type="match status" value="1"/>
</dbReference>
<accession>A0ABT7WCM7</accession>
<dbReference type="EMBL" id="JAUDUY010000002">
    <property type="protein sequence ID" value="MDM9630670.1"/>
    <property type="molecule type" value="Genomic_DNA"/>
</dbReference>
<dbReference type="GO" id="GO:0016746">
    <property type="term" value="F:acyltransferase activity"/>
    <property type="evidence" value="ECO:0007669"/>
    <property type="project" value="UniProtKB-KW"/>
</dbReference>
<name>A0ABT7WCM7_9FLAO</name>
<dbReference type="Gene3D" id="3.40.630.30">
    <property type="match status" value="1"/>
</dbReference>
<dbReference type="InterPro" id="IPR000182">
    <property type="entry name" value="GNAT_dom"/>
</dbReference>
<dbReference type="PROSITE" id="PS51186">
    <property type="entry name" value="GNAT"/>
    <property type="match status" value="1"/>
</dbReference>
<evidence type="ECO:0000259" key="1">
    <source>
        <dbReference type="PROSITE" id="PS51186"/>
    </source>
</evidence>
<dbReference type="Pfam" id="PF00583">
    <property type="entry name" value="Acetyltransf_1"/>
    <property type="match status" value="1"/>
</dbReference>
<feature type="domain" description="N-acetyltransferase" evidence="1">
    <location>
        <begin position="1"/>
        <end position="135"/>
    </location>
</feature>
<dbReference type="EC" id="2.3.1.-" evidence="2"/>
<keyword evidence="2" id="KW-0012">Acyltransferase</keyword>
<comment type="caution">
    <text evidence="2">The sequence shown here is derived from an EMBL/GenBank/DDBJ whole genome shotgun (WGS) entry which is preliminary data.</text>
</comment>
<evidence type="ECO:0000313" key="2">
    <source>
        <dbReference type="EMBL" id="MDM9630670.1"/>
    </source>
</evidence>
<evidence type="ECO:0000313" key="3">
    <source>
        <dbReference type="Proteomes" id="UP001174839"/>
    </source>
</evidence>
<dbReference type="InterPro" id="IPR053144">
    <property type="entry name" value="Acetyltransferase_Butenolide"/>
</dbReference>
<proteinExistence type="predicted"/>
<protein>
    <submittedName>
        <fullName evidence="2">GNAT family N-acetyltransferase</fullName>
        <ecNumber evidence="2">2.3.1.-</ecNumber>
    </submittedName>
</protein>
<dbReference type="PANTHER" id="PTHR43233:SF1">
    <property type="entry name" value="FAMILY N-ACETYLTRANSFERASE, PUTATIVE (AFU_ORTHOLOGUE AFUA_6G03350)-RELATED"/>
    <property type="match status" value="1"/>
</dbReference>
<keyword evidence="3" id="KW-1185">Reference proteome</keyword>
<dbReference type="CDD" id="cd04301">
    <property type="entry name" value="NAT_SF"/>
    <property type="match status" value="1"/>
</dbReference>
<gene>
    <name evidence="2" type="ORF">QU605_04265</name>
</gene>
<reference evidence="2" key="1">
    <citation type="submission" date="2023-06" db="EMBL/GenBank/DDBJ databases">
        <title>Robiginitalea aurantiacus sp. nov. and Algoriphagus sediminis sp. nov., isolated from coastal sediment.</title>
        <authorList>
            <person name="Zhou Z.Y."/>
            <person name="An J."/>
            <person name="Jia Y.W."/>
            <person name="Du Z.J."/>
        </authorList>
    </citation>
    <scope>NUCLEOTIDE SEQUENCE</scope>
    <source>
        <strain evidence="2">M39</strain>
    </source>
</reference>
<dbReference type="RefSeq" id="WP_289724039.1">
    <property type="nucleotide sequence ID" value="NZ_JAUDUY010000002.1"/>
</dbReference>
<sequence length="135" mass="15152">MVTYTLEKNLSPEEFREVLVQSGLGARRPVEDLERIRGMVTNANLILTARDSGRLIGVARSVTDFVYCTYLSDLAVHQTHQGKGIGTELIRRTKLHAPQAKLILLSAPAAIAYYPKIGMSRHEHCYFLDDVKLLK</sequence>